<keyword evidence="2" id="KW-0238">DNA-binding</keyword>
<name>A0A562USC3_9SPHN</name>
<dbReference type="OrthoDB" id="2559672at2"/>
<comment type="caution">
    <text evidence="5">The sequence shown here is derived from an EMBL/GenBank/DDBJ whole genome shotgun (WGS) entry which is preliminary data.</text>
</comment>
<dbReference type="EMBL" id="VLLK01000001">
    <property type="protein sequence ID" value="TWJ08501.1"/>
    <property type="molecule type" value="Genomic_DNA"/>
</dbReference>
<feature type="domain" description="HTH araC/xylS-type" evidence="4">
    <location>
        <begin position="183"/>
        <end position="283"/>
    </location>
</feature>
<dbReference type="Proteomes" id="UP000320547">
    <property type="component" value="Unassembled WGS sequence"/>
</dbReference>
<evidence type="ECO:0000256" key="3">
    <source>
        <dbReference type="ARBA" id="ARBA00023163"/>
    </source>
</evidence>
<evidence type="ECO:0000313" key="6">
    <source>
        <dbReference type="Proteomes" id="UP000320547"/>
    </source>
</evidence>
<gene>
    <name evidence="5" type="ORF">JN10_0112</name>
</gene>
<keyword evidence="6" id="KW-1185">Reference proteome</keyword>
<dbReference type="Gene3D" id="1.10.10.60">
    <property type="entry name" value="Homeodomain-like"/>
    <property type="match status" value="1"/>
</dbReference>
<dbReference type="GO" id="GO:0043565">
    <property type="term" value="F:sequence-specific DNA binding"/>
    <property type="evidence" value="ECO:0007669"/>
    <property type="project" value="InterPro"/>
</dbReference>
<evidence type="ECO:0000313" key="5">
    <source>
        <dbReference type="EMBL" id="TWJ08501.1"/>
    </source>
</evidence>
<keyword evidence="3" id="KW-0804">Transcription</keyword>
<evidence type="ECO:0000259" key="4">
    <source>
        <dbReference type="PROSITE" id="PS01124"/>
    </source>
</evidence>
<organism evidence="5 6">
    <name type="scientific">Altererythrobacter ishigakiensis</name>
    <dbReference type="NCBI Taxonomy" id="476157"/>
    <lineage>
        <taxon>Bacteria</taxon>
        <taxon>Pseudomonadati</taxon>
        <taxon>Pseudomonadota</taxon>
        <taxon>Alphaproteobacteria</taxon>
        <taxon>Sphingomonadales</taxon>
        <taxon>Erythrobacteraceae</taxon>
        <taxon>Altererythrobacter</taxon>
    </lineage>
</organism>
<evidence type="ECO:0000256" key="1">
    <source>
        <dbReference type="ARBA" id="ARBA00023015"/>
    </source>
</evidence>
<evidence type="ECO:0000256" key="2">
    <source>
        <dbReference type="ARBA" id="ARBA00023125"/>
    </source>
</evidence>
<protein>
    <submittedName>
        <fullName evidence="5">Helix-turn-helix protein</fullName>
    </submittedName>
</protein>
<dbReference type="SMART" id="SM00342">
    <property type="entry name" value="HTH_ARAC"/>
    <property type="match status" value="1"/>
</dbReference>
<sequence length="320" mass="36372">MAKDKDAEIWRRNLAPLSGASRDGLPLSENRAASEDLDPWVARLVSAKATNDPDMLIACGMCNDLVYTRYIFNGRWTAMTAEGHGTYENEVLQFGQHSKFMPLSCTGDIMSAGFGLRAGAFYALTRRRADDIVDHIERVDIFGLLANDIQDVFSDKHAPTDWNLAMEEALRRYIARVDPDPPDPIATAFELAAFEDPNQSLADFAESHNISLRKLERVVKRDFGLTPRTVMRRARALDVAALLCGVADKDEENEMMLRYFDQSHFIRDFTSFFGVTPHKFRAQPRPLLTITLEQRQARRLEELHRIAPGELRPWFVLEVN</sequence>
<dbReference type="InterPro" id="IPR018060">
    <property type="entry name" value="HTH_AraC"/>
</dbReference>
<dbReference type="PANTHER" id="PTHR46796">
    <property type="entry name" value="HTH-TYPE TRANSCRIPTIONAL ACTIVATOR RHAS-RELATED"/>
    <property type="match status" value="1"/>
</dbReference>
<dbReference type="RefSeq" id="WP_067597233.1">
    <property type="nucleotide sequence ID" value="NZ_CP015963.1"/>
</dbReference>
<dbReference type="GO" id="GO:0003700">
    <property type="term" value="F:DNA-binding transcription factor activity"/>
    <property type="evidence" value="ECO:0007669"/>
    <property type="project" value="InterPro"/>
</dbReference>
<dbReference type="Pfam" id="PF12833">
    <property type="entry name" value="HTH_18"/>
    <property type="match status" value="1"/>
</dbReference>
<keyword evidence="1" id="KW-0805">Transcription regulation</keyword>
<reference evidence="5 6" key="1">
    <citation type="submission" date="2019-07" db="EMBL/GenBank/DDBJ databases">
        <title>Genomic Encyclopedia of Archaeal and Bacterial Type Strains, Phase II (KMG-II): from individual species to whole genera.</title>
        <authorList>
            <person name="Goeker M."/>
        </authorList>
    </citation>
    <scope>NUCLEOTIDE SEQUENCE [LARGE SCALE GENOMIC DNA]</scope>
    <source>
        <strain evidence="5 6">ATCC BAA-2084</strain>
    </source>
</reference>
<proteinExistence type="predicted"/>
<dbReference type="AlphaFoldDB" id="A0A562USC3"/>
<dbReference type="PANTHER" id="PTHR46796:SF13">
    <property type="entry name" value="HTH-TYPE TRANSCRIPTIONAL ACTIVATOR RHAS"/>
    <property type="match status" value="1"/>
</dbReference>
<dbReference type="STRING" id="476157.GCA_001663155_00629"/>
<accession>A0A562USC3</accession>
<dbReference type="PROSITE" id="PS01124">
    <property type="entry name" value="HTH_ARAC_FAMILY_2"/>
    <property type="match status" value="1"/>
</dbReference>
<dbReference type="InterPro" id="IPR050204">
    <property type="entry name" value="AraC_XylS_family_regulators"/>
</dbReference>